<dbReference type="SUPFAM" id="SSF81296">
    <property type="entry name" value="E set domains"/>
    <property type="match status" value="1"/>
</dbReference>
<dbReference type="EMBL" id="JAUIZM010000003">
    <property type="protein sequence ID" value="KAK1394466.1"/>
    <property type="molecule type" value="Genomic_DNA"/>
</dbReference>
<dbReference type="Pfam" id="PF00270">
    <property type="entry name" value="DEAD"/>
    <property type="match status" value="1"/>
</dbReference>
<dbReference type="Pfam" id="PF02889">
    <property type="entry name" value="Sec63"/>
    <property type="match status" value="1"/>
</dbReference>
<evidence type="ECO:0000256" key="3">
    <source>
        <dbReference type="ARBA" id="ARBA00022806"/>
    </source>
</evidence>
<dbReference type="InterPro" id="IPR011545">
    <property type="entry name" value="DEAD/DEAH_box_helicase_dom"/>
</dbReference>
<reference evidence="7" key="2">
    <citation type="submission" date="2023-05" db="EMBL/GenBank/DDBJ databases">
        <authorList>
            <person name="Schelkunov M.I."/>
        </authorList>
    </citation>
    <scope>NUCLEOTIDE SEQUENCE</scope>
    <source>
        <strain evidence="7">Hsosn_3</strain>
        <tissue evidence="7">Leaf</tissue>
    </source>
</reference>
<name>A0AAD8J180_9APIA</name>
<keyword evidence="4" id="KW-0067">ATP-binding</keyword>
<dbReference type="SUPFAM" id="SSF52540">
    <property type="entry name" value="P-loop containing nucleoside triphosphate hydrolases"/>
    <property type="match status" value="1"/>
</dbReference>
<dbReference type="Gene3D" id="3.40.50.300">
    <property type="entry name" value="P-loop containing nucleotide triphosphate hydrolases"/>
    <property type="match status" value="2"/>
</dbReference>
<dbReference type="InterPro" id="IPR050474">
    <property type="entry name" value="Hel308_SKI2-like"/>
</dbReference>
<sequence length="290" mass="33170">MEIFGCAGRPQFDKSGEGIIIISHDKRAYYLRLLTSQLPTESEGTQLYDPKAGGWRDLGMLDVIQEVLQINMEKFIFLYSCIYLGILRKLEKRGADLDHLQEMQDKDIGVLIRYVPGEGRLVKHYLSNFPLVQLSATVSPITRIVLKVDLLITPDFAWKDRFHGSSERRWILVEDSENYHIYHSELFTLTKRMDREAEPFVHYIFPQPSTSRGSYLHTELLDLKPLPVTALGNNAYDALYSFLHFNPIQTQAFHVLYHMENNVLLGAPTGSGKTISAELLCFIYSTPGLI</sequence>
<evidence type="ECO:0000313" key="8">
    <source>
        <dbReference type="Proteomes" id="UP001237642"/>
    </source>
</evidence>
<evidence type="ECO:0000256" key="1">
    <source>
        <dbReference type="ARBA" id="ARBA00022741"/>
    </source>
</evidence>
<dbReference type="GO" id="GO:0016787">
    <property type="term" value="F:hydrolase activity"/>
    <property type="evidence" value="ECO:0007669"/>
    <property type="project" value="UniProtKB-KW"/>
</dbReference>
<accession>A0AAD8J180</accession>
<keyword evidence="8" id="KW-1185">Reference proteome</keyword>
<dbReference type="PANTHER" id="PTHR47961:SF13">
    <property type="entry name" value="ACTIVATING SIGNAL COINTEGRATOR 1 COMPLEX SUBUNIT 3"/>
    <property type="match status" value="1"/>
</dbReference>
<keyword evidence="2" id="KW-0378">Hydrolase</keyword>
<dbReference type="InterPro" id="IPR035892">
    <property type="entry name" value="C2_domain_sf"/>
</dbReference>
<dbReference type="PANTHER" id="PTHR47961">
    <property type="entry name" value="DNA POLYMERASE THETA, PUTATIVE (AFU_ORTHOLOGUE AFUA_1G05260)-RELATED"/>
    <property type="match status" value="1"/>
</dbReference>
<dbReference type="GO" id="GO:0004386">
    <property type="term" value="F:helicase activity"/>
    <property type="evidence" value="ECO:0007669"/>
    <property type="project" value="UniProtKB-KW"/>
</dbReference>
<keyword evidence="3" id="KW-0347">Helicase</keyword>
<reference evidence="7" key="1">
    <citation type="submission" date="2023-02" db="EMBL/GenBank/DDBJ databases">
        <title>Genome of toxic invasive species Heracleum sosnowskyi carries increased number of genes despite the absence of recent whole-genome duplications.</title>
        <authorList>
            <person name="Schelkunov M."/>
            <person name="Shtratnikova V."/>
            <person name="Makarenko M."/>
            <person name="Klepikova A."/>
            <person name="Omelchenko D."/>
            <person name="Novikova G."/>
            <person name="Obukhova E."/>
            <person name="Bogdanov V."/>
            <person name="Penin A."/>
            <person name="Logacheva M."/>
        </authorList>
    </citation>
    <scope>NUCLEOTIDE SEQUENCE</scope>
    <source>
        <strain evidence="7">Hsosn_3</strain>
        <tissue evidence="7">Leaf</tissue>
    </source>
</reference>
<organism evidence="7 8">
    <name type="scientific">Heracleum sosnowskyi</name>
    <dbReference type="NCBI Taxonomy" id="360622"/>
    <lineage>
        <taxon>Eukaryota</taxon>
        <taxon>Viridiplantae</taxon>
        <taxon>Streptophyta</taxon>
        <taxon>Embryophyta</taxon>
        <taxon>Tracheophyta</taxon>
        <taxon>Spermatophyta</taxon>
        <taxon>Magnoliopsida</taxon>
        <taxon>eudicotyledons</taxon>
        <taxon>Gunneridae</taxon>
        <taxon>Pentapetalae</taxon>
        <taxon>asterids</taxon>
        <taxon>campanulids</taxon>
        <taxon>Apiales</taxon>
        <taxon>Apiaceae</taxon>
        <taxon>Apioideae</taxon>
        <taxon>apioid superclade</taxon>
        <taxon>Tordylieae</taxon>
        <taxon>Tordyliinae</taxon>
        <taxon>Heracleum</taxon>
    </lineage>
</organism>
<dbReference type="Proteomes" id="UP001237642">
    <property type="component" value="Unassembled WGS sequence"/>
</dbReference>
<dbReference type="InterPro" id="IPR027417">
    <property type="entry name" value="P-loop_NTPase"/>
</dbReference>
<feature type="domain" description="SEC63" evidence="6">
    <location>
        <begin position="97"/>
        <end position="198"/>
    </location>
</feature>
<protein>
    <recommendedName>
        <fullName evidence="9">SEC63 domain-containing protein</fullName>
    </recommendedName>
</protein>
<dbReference type="InterPro" id="IPR014756">
    <property type="entry name" value="Ig_E-set"/>
</dbReference>
<dbReference type="GO" id="GO:0005524">
    <property type="term" value="F:ATP binding"/>
    <property type="evidence" value="ECO:0007669"/>
    <property type="project" value="UniProtKB-KW"/>
</dbReference>
<keyword evidence="1" id="KW-0547">Nucleotide-binding</keyword>
<evidence type="ECO:0000259" key="5">
    <source>
        <dbReference type="Pfam" id="PF00270"/>
    </source>
</evidence>
<evidence type="ECO:0000256" key="2">
    <source>
        <dbReference type="ARBA" id="ARBA00022801"/>
    </source>
</evidence>
<evidence type="ECO:0000256" key="4">
    <source>
        <dbReference type="ARBA" id="ARBA00022840"/>
    </source>
</evidence>
<evidence type="ECO:0000259" key="6">
    <source>
        <dbReference type="Pfam" id="PF02889"/>
    </source>
</evidence>
<dbReference type="GO" id="GO:0003676">
    <property type="term" value="F:nucleic acid binding"/>
    <property type="evidence" value="ECO:0007669"/>
    <property type="project" value="InterPro"/>
</dbReference>
<dbReference type="Gene3D" id="2.60.40.150">
    <property type="entry name" value="C2 domain"/>
    <property type="match status" value="1"/>
</dbReference>
<proteinExistence type="predicted"/>
<feature type="domain" description="DEAD/DEAH-box helicase" evidence="5">
    <location>
        <begin position="246"/>
        <end position="281"/>
    </location>
</feature>
<evidence type="ECO:0000313" key="7">
    <source>
        <dbReference type="EMBL" id="KAK1394466.1"/>
    </source>
</evidence>
<dbReference type="AlphaFoldDB" id="A0AAD8J180"/>
<comment type="caution">
    <text evidence="7">The sequence shown here is derived from an EMBL/GenBank/DDBJ whole genome shotgun (WGS) entry which is preliminary data.</text>
</comment>
<evidence type="ECO:0008006" key="9">
    <source>
        <dbReference type="Google" id="ProtNLM"/>
    </source>
</evidence>
<gene>
    <name evidence="7" type="ORF">POM88_013522</name>
</gene>
<dbReference type="InterPro" id="IPR004179">
    <property type="entry name" value="Sec63-dom"/>
</dbReference>